<keyword evidence="2 4" id="KW-0808">Transferase</keyword>
<feature type="domain" description="Sulfotransferase" evidence="3">
    <location>
        <begin position="101"/>
        <end position="373"/>
    </location>
</feature>
<protein>
    <submittedName>
        <fullName evidence="4">Sulfotransferase 1C4</fullName>
    </submittedName>
</protein>
<dbReference type="Pfam" id="PF00685">
    <property type="entry name" value="Sulfotransfer_1"/>
    <property type="match status" value="1"/>
</dbReference>
<dbReference type="EMBL" id="HBUF01307162">
    <property type="protein sequence ID" value="CAG6692448.1"/>
    <property type="molecule type" value="Transcribed_RNA"/>
</dbReference>
<evidence type="ECO:0000256" key="2">
    <source>
        <dbReference type="ARBA" id="ARBA00022679"/>
    </source>
</evidence>
<dbReference type="InterPro" id="IPR000863">
    <property type="entry name" value="Sulfotransferase_dom"/>
</dbReference>
<comment type="similarity">
    <text evidence="1">Belongs to the sulfotransferase 1 family.</text>
</comment>
<name>A0A8D8XEH2_9HEMI</name>
<organism evidence="4">
    <name type="scientific">Cacopsylla melanoneura</name>
    <dbReference type="NCBI Taxonomy" id="428564"/>
    <lineage>
        <taxon>Eukaryota</taxon>
        <taxon>Metazoa</taxon>
        <taxon>Ecdysozoa</taxon>
        <taxon>Arthropoda</taxon>
        <taxon>Hexapoda</taxon>
        <taxon>Insecta</taxon>
        <taxon>Pterygota</taxon>
        <taxon>Neoptera</taxon>
        <taxon>Paraneoptera</taxon>
        <taxon>Hemiptera</taxon>
        <taxon>Sternorrhyncha</taxon>
        <taxon>Psylloidea</taxon>
        <taxon>Psyllidae</taxon>
        <taxon>Psyllinae</taxon>
        <taxon>Cacopsylla</taxon>
    </lineage>
</organism>
<sequence length="381" mass="44408">MLSNGGCDSMRAMPMKQWKSPWFANIQPPNPNRPKYVPSQDPSVRMLQYEEFCSENGEIKQLLQSTFTNSFRKGYVRTREVCLPEYYKDFGDQILDMDVKDDDVWVCSFPKTGTTWTQEMAWCIANDLDFEGAKVFLPERFPFLEHTPLFDYRNNLEMQQQVLPPYVLDSVKHISNLPGRRFIKAHLPFRLLPQKIQDGSTKAKIIYVTRNPKDTCVSYFHHCQLLEGYKGNFEDFFKIFLDGLVCFGPFWSHVLEFWEASKTNPNILFLKYEDMKKDLISVIHQTTEFLNKKLSSDQIDILAKHLSFESMKNNRATNYEVVIEINKENNLIDKEKCETGSFMRSGKIGGWKALMTNEMSDQIDLWSKQSLIGSPDFSFTS</sequence>
<dbReference type="PANTHER" id="PTHR11783">
    <property type="entry name" value="SULFOTRANSFERASE SULT"/>
    <property type="match status" value="1"/>
</dbReference>
<dbReference type="Gene3D" id="3.40.50.300">
    <property type="entry name" value="P-loop containing nucleotide triphosphate hydrolases"/>
    <property type="match status" value="1"/>
</dbReference>
<dbReference type="InterPro" id="IPR027417">
    <property type="entry name" value="P-loop_NTPase"/>
</dbReference>
<evidence type="ECO:0000256" key="1">
    <source>
        <dbReference type="ARBA" id="ARBA00005771"/>
    </source>
</evidence>
<reference evidence="4" key="1">
    <citation type="submission" date="2021-05" db="EMBL/GenBank/DDBJ databases">
        <authorList>
            <person name="Alioto T."/>
            <person name="Alioto T."/>
            <person name="Gomez Garrido J."/>
        </authorList>
    </citation>
    <scope>NUCLEOTIDE SEQUENCE</scope>
</reference>
<accession>A0A8D8XEH2</accession>
<dbReference type="AlphaFoldDB" id="A0A8D8XEH2"/>
<dbReference type="SUPFAM" id="SSF52540">
    <property type="entry name" value="P-loop containing nucleoside triphosphate hydrolases"/>
    <property type="match status" value="1"/>
</dbReference>
<evidence type="ECO:0000259" key="3">
    <source>
        <dbReference type="Pfam" id="PF00685"/>
    </source>
</evidence>
<proteinExistence type="inferred from homology"/>
<evidence type="ECO:0000313" key="4">
    <source>
        <dbReference type="EMBL" id="CAG6692448.1"/>
    </source>
</evidence>
<dbReference type="GO" id="GO:0008146">
    <property type="term" value="F:sulfotransferase activity"/>
    <property type="evidence" value="ECO:0007669"/>
    <property type="project" value="InterPro"/>
</dbReference>